<dbReference type="SUPFAM" id="SSF46785">
    <property type="entry name" value="Winged helix' DNA-binding domain"/>
    <property type="match status" value="1"/>
</dbReference>
<evidence type="ECO:0000256" key="1">
    <source>
        <dbReference type="ARBA" id="ARBA00023015"/>
    </source>
</evidence>
<dbReference type="PANTHER" id="PTHR38445">
    <property type="entry name" value="HTH-TYPE TRANSCRIPTIONAL REPRESSOR YTRA"/>
    <property type="match status" value="1"/>
</dbReference>
<gene>
    <name evidence="5" type="ORF">HMPREF1630_00435</name>
</gene>
<dbReference type="Proteomes" id="UP000029579">
    <property type="component" value="Unassembled WGS sequence"/>
</dbReference>
<evidence type="ECO:0000313" key="5">
    <source>
        <dbReference type="EMBL" id="KGF05782.1"/>
    </source>
</evidence>
<evidence type="ECO:0000259" key="4">
    <source>
        <dbReference type="PROSITE" id="PS50949"/>
    </source>
</evidence>
<sequence length="119" mass="13796">MDFDNNRPIYIQLVEDFKIKISTGDWQAGDKIDSVRNLATAYKVNPNTIQRALAELEREGLCESQRTIGRFVTENENKIKSLSSRAFTSFADDFIRGMESLNIKKDQALTDLREYWEKL</sequence>
<dbReference type="PROSITE" id="PS50949">
    <property type="entry name" value="HTH_GNTR"/>
    <property type="match status" value="1"/>
</dbReference>
<dbReference type="RefSeq" id="WP_037325983.1">
    <property type="nucleotide sequence ID" value="NZ_JRMW01000011.1"/>
</dbReference>
<dbReference type="OrthoDB" id="362473at2"/>
<keyword evidence="1" id="KW-0805">Transcription regulation</keyword>
<dbReference type="PANTHER" id="PTHR38445:SF6">
    <property type="entry name" value="GNTR-FAMILY TRANSCRIPTIONAL REGULATOR"/>
    <property type="match status" value="1"/>
</dbReference>
<name>A0A095YH11_9FIRM</name>
<dbReference type="AlphaFoldDB" id="A0A095YH11"/>
<organism evidence="5 6">
    <name type="scientific">Anaerococcus lactolyticus S7-1-13</name>
    <dbReference type="NCBI Taxonomy" id="1284686"/>
    <lineage>
        <taxon>Bacteria</taxon>
        <taxon>Bacillati</taxon>
        <taxon>Bacillota</taxon>
        <taxon>Tissierellia</taxon>
        <taxon>Tissierellales</taxon>
        <taxon>Peptoniphilaceae</taxon>
        <taxon>Anaerococcus</taxon>
    </lineage>
</organism>
<dbReference type="Gene3D" id="1.10.10.10">
    <property type="entry name" value="Winged helix-like DNA-binding domain superfamily/Winged helix DNA-binding domain"/>
    <property type="match status" value="1"/>
</dbReference>
<dbReference type="GO" id="GO:0003677">
    <property type="term" value="F:DNA binding"/>
    <property type="evidence" value="ECO:0007669"/>
    <property type="project" value="UniProtKB-KW"/>
</dbReference>
<evidence type="ECO:0000313" key="6">
    <source>
        <dbReference type="Proteomes" id="UP000029579"/>
    </source>
</evidence>
<evidence type="ECO:0000256" key="3">
    <source>
        <dbReference type="ARBA" id="ARBA00023163"/>
    </source>
</evidence>
<dbReference type="EMBL" id="JRMW01000011">
    <property type="protein sequence ID" value="KGF05782.1"/>
    <property type="molecule type" value="Genomic_DNA"/>
</dbReference>
<dbReference type="InterPro" id="IPR000524">
    <property type="entry name" value="Tscrpt_reg_HTH_GntR"/>
</dbReference>
<dbReference type="Pfam" id="PF00392">
    <property type="entry name" value="GntR"/>
    <property type="match status" value="1"/>
</dbReference>
<evidence type="ECO:0000256" key="2">
    <source>
        <dbReference type="ARBA" id="ARBA00023125"/>
    </source>
</evidence>
<proteinExistence type="predicted"/>
<feature type="domain" description="HTH gntR-type" evidence="4">
    <location>
        <begin position="7"/>
        <end position="75"/>
    </location>
</feature>
<keyword evidence="3" id="KW-0804">Transcription</keyword>
<dbReference type="GO" id="GO:0003700">
    <property type="term" value="F:DNA-binding transcription factor activity"/>
    <property type="evidence" value="ECO:0007669"/>
    <property type="project" value="InterPro"/>
</dbReference>
<comment type="caution">
    <text evidence="5">The sequence shown here is derived from an EMBL/GenBank/DDBJ whole genome shotgun (WGS) entry which is preliminary data.</text>
</comment>
<dbReference type="CDD" id="cd07377">
    <property type="entry name" value="WHTH_GntR"/>
    <property type="match status" value="1"/>
</dbReference>
<reference evidence="5 6" key="1">
    <citation type="submission" date="2014-07" db="EMBL/GenBank/DDBJ databases">
        <authorList>
            <person name="McCorrison J."/>
            <person name="Sanka R."/>
            <person name="Torralba M."/>
            <person name="Gillis M."/>
            <person name="Haft D.H."/>
            <person name="Methe B."/>
            <person name="Sutton G."/>
            <person name="Nelson K.E."/>
        </authorList>
    </citation>
    <scope>NUCLEOTIDE SEQUENCE [LARGE SCALE GENOMIC DNA]</scope>
    <source>
        <strain evidence="5 6">S7-1-13</strain>
    </source>
</reference>
<dbReference type="InterPro" id="IPR036388">
    <property type="entry name" value="WH-like_DNA-bd_sf"/>
</dbReference>
<dbReference type="InterPro" id="IPR036390">
    <property type="entry name" value="WH_DNA-bd_sf"/>
</dbReference>
<keyword evidence="2" id="KW-0238">DNA-binding</keyword>
<protein>
    <submittedName>
        <fullName evidence="5">GntR family transcriptional regulator</fullName>
    </submittedName>
</protein>
<dbReference type="SMART" id="SM00345">
    <property type="entry name" value="HTH_GNTR"/>
    <property type="match status" value="1"/>
</dbReference>
<accession>A0A095YH11</accession>
<dbReference type="eggNOG" id="COG1725">
    <property type="taxonomic scope" value="Bacteria"/>
</dbReference>